<dbReference type="GO" id="GO:0005524">
    <property type="term" value="F:ATP binding"/>
    <property type="evidence" value="ECO:0007669"/>
    <property type="project" value="UniProtKB-KW"/>
</dbReference>
<name>A0A6L9L5Y3_9BACT</name>
<dbReference type="CDD" id="cd00088">
    <property type="entry name" value="HPT"/>
    <property type="match status" value="1"/>
</dbReference>
<dbReference type="SMART" id="SM00448">
    <property type="entry name" value="REC"/>
    <property type="match status" value="1"/>
</dbReference>
<dbReference type="PANTHER" id="PTHR45339">
    <property type="entry name" value="HYBRID SIGNAL TRANSDUCTION HISTIDINE KINASE J"/>
    <property type="match status" value="1"/>
</dbReference>
<keyword evidence="8" id="KW-0067">ATP-binding</keyword>
<dbReference type="Pfam" id="PF00512">
    <property type="entry name" value="HisKA"/>
    <property type="match status" value="1"/>
</dbReference>
<keyword evidence="5 13" id="KW-0597">Phosphoprotein</keyword>
<evidence type="ECO:0000256" key="14">
    <source>
        <dbReference type="SAM" id="Phobius"/>
    </source>
</evidence>
<evidence type="ECO:0000256" key="13">
    <source>
        <dbReference type="PROSITE-ProRule" id="PRU00169"/>
    </source>
</evidence>
<dbReference type="GO" id="GO:0005886">
    <property type="term" value="C:plasma membrane"/>
    <property type="evidence" value="ECO:0007669"/>
    <property type="project" value="UniProtKB-SubCell"/>
</dbReference>
<dbReference type="PANTHER" id="PTHR45339:SF1">
    <property type="entry name" value="HYBRID SIGNAL TRANSDUCTION HISTIDINE KINASE J"/>
    <property type="match status" value="1"/>
</dbReference>
<dbReference type="SUPFAM" id="SSF47226">
    <property type="entry name" value="Histidine-containing phosphotransfer domain, HPT domain"/>
    <property type="match status" value="1"/>
</dbReference>
<dbReference type="InterPro" id="IPR003594">
    <property type="entry name" value="HATPase_dom"/>
</dbReference>
<dbReference type="SMART" id="SM00388">
    <property type="entry name" value="HisKA"/>
    <property type="match status" value="1"/>
</dbReference>
<dbReference type="CDD" id="cd00082">
    <property type="entry name" value="HisKA"/>
    <property type="match status" value="1"/>
</dbReference>
<evidence type="ECO:0000256" key="11">
    <source>
        <dbReference type="ARBA" id="ARBA00023136"/>
    </source>
</evidence>
<evidence type="ECO:0000256" key="1">
    <source>
        <dbReference type="ARBA" id="ARBA00000085"/>
    </source>
</evidence>
<evidence type="ECO:0000256" key="10">
    <source>
        <dbReference type="ARBA" id="ARBA00023012"/>
    </source>
</evidence>
<feature type="transmembrane region" description="Helical" evidence="14">
    <location>
        <begin position="416"/>
        <end position="439"/>
    </location>
</feature>
<proteinExistence type="predicted"/>
<dbReference type="RefSeq" id="WP_163944667.1">
    <property type="nucleotide sequence ID" value="NZ_JAAFZH010000002.1"/>
</dbReference>
<dbReference type="EMBL" id="JAAFZH010000002">
    <property type="protein sequence ID" value="NDU94531.1"/>
    <property type="molecule type" value="Genomic_DNA"/>
</dbReference>
<dbReference type="CDD" id="cd17546">
    <property type="entry name" value="REC_hyHK_CKI1_RcsC-like"/>
    <property type="match status" value="1"/>
</dbReference>
<dbReference type="InterPro" id="IPR011006">
    <property type="entry name" value="CheY-like_superfamily"/>
</dbReference>
<feature type="modified residue" description="4-aspartylphosphate" evidence="13">
    <location>
        <position position="748"/>
    </location>
</feature>
<accession>A0A6L9L5Y3</accession>
<evidence type="ECO:0000256" key="9">
    <source>
        <dbReference type="ARBA" id="ARBA00022989"/>
    </source>
</evidence>
<dbReference type="Gene3D" id="3.40.50.2300">
    <property type="match status" value="1"/>
</dbReference>
<reference evidence="18 19" key="1">
    <citation type="submission" date="2020-02" db="EMBL/GenBank/DDBJ databases">
        <title>Draft genome sequence of two Spirosoma agri KCTC 52727 and Spirosoma terrae KCTC 52035.</title>
        <authorList>
            <person name="Rojas J."/>
            <person name="Ambika Manirajan B."/>
            <person name="Suarez C."/>
            <person name="Ratering S."/>
            <person name="Schnell S."/>
        </authorList>
    </citation>
    <scope>NUCLEOTIDE SEQUENCE [LARGE SCALE GENOMIC DNA]</scope>
    <source>
        <strain evidence="18 19">KCTC 52035</strain>
    </source>
</reference>
<dbReference type="SMART" id="SM00387">
    <property type="entry name" value="HATPase_c"/>
    <property type="match status" value="1"/>
</dbReference>
<feature type="transmembrane region" description="Helical" evidence="14">
    <location>
        <begin position="359"/>
        <end position="378"/>
    </location>
</feature>
<keyword evidence="11 14" id="KW-0472">Membrane</keyword>
<dbReference type="InterPro" id="IPR003661">
    <property type="entry name" value="HisK_dim/P_dom"/>
</dbReference>
<dbReference type="InterPro" id="IPR036097">
    <property type="entry name" value="HisK_dim/P_sf"/>
</dbReference>
<keyword evidence="7" id="KW-0547">Nucleotide-binding</keyword>
<dbReference type="InterPro" id="IPR036890">
    <property type="entry name" value="HATPase_C_sf"/>
</dbReference>
<feature type="transmembrane region" description="Helical" evidence="14">
    <location>
        <begin position="300"/>
        <end position="318"/>
    </location>
</feature>
<evidence type="ECO:0000256" key="5">
    <source>
        <dbReference type="ARBA" id="ARBA00022553"/>
    </source>
</evidence>
<dbReference type="EC" id="2.7.13.3" evidence="3"/>
<evidence type="ECO:0000256" key="4">
    <source>
        <dbReference type="ARBA" id="ARBA00022475"/>
    </source>
</evidence>
<evidence type="ECO:0000313" key="19">
    <source>
        <dbReference type="Proteomes" id="UP000474175"/>
    </source>
</evidence>
<keyword evidence="19" id="KW-1185">Reference proteome</keyword>
<gene>
    <name evidence="18" type="ORF">GK108_06565</name>
</gene>
<evidence type="ECO:0000256" key="3">
    <source>
        <dbReference type="ARBA" id="ARBA00012438"/>
    </source>
</evidence>
<feature type="domain" description="Histidine kinase" evidence="15">
    <location>
        <begin position="454"/>
        <end position="675"/>
    </location>
</feature>
<dbReference type="Gene3D" id="3.30.565.10">
    <property type="entry name" value="Histidine kinase-like ATPase, C-terminal domain"/>
    <property type="match status" value="1"/>
</dbReference>
<dbReference type="SUPFAM" id="SSF47384">
    <property type="entry name" value="Homodimeric domain of signal transducing histidine kinase"/>
    <property type="match status" value="1"/>
</dbReference>
<comment type="catalytic activity">
    <reaction evidence="1">
        <text>ATP + protein L-histidine = ADP + protein N-phospho-L-histidine.</text>
        <dbReference type="EC" id="2.7.13.3"/>
    </reaction>
</comment>
<dbReference type="InterPro" id="IPR004358">
    <property type="entry name" value="Sig_transdc_His_kin-like_C"/>
</dbReference>
<dbReference type="Pfam" id="PF07695">
    <property type="entry name" value="7TMR-DISM_7TM"/>
    <property type="match status" value="1"/>
</dbReference>
<dbReference type="GO" id="GO:0000155">
    <property type="term" value="F:phosphorelay sensor kinase activity"/>
    <property type="evidence" value="ECO:0007669"/>
    <property type="project" value="InterPro"/>
</dbReference>
<keyword evidence="10" id="KW-0902">Two-component regulatory system</keyword>
<dbReference type="Gene3D" id="1.20.120.160">
    <property type="entry name" value="HPT domain"/>
    <property type="match status" value="1"/>
</dbReference>
<dbReference type="FunFam" id="3.30.565.10:FF:000010">
    <property type="entry name" value="Sensor histidine kinase RcsC"/>
    <property type="match status" value="1"/>
</dbReference>
<evidence type="ECO:0000313" key="18">
    <source>
        <dbReference type="EMBL" id="NDU94531.1"/>
    </source>
</evidence>
<keyword evidence="4" id="KW-1003">Cell membrane</keyword>
<dbReference type="InterPro" id="IPR005467">
    <property type="entry name" value="His_kinase_dom"/>
</dbReference>
<dbReference type="SUPFAM" id="SSF55874">
    <property type="entry name" value="ATPase domain of HSP90 chaperone/DNA topoisomerase II/histidine kinase"/>
    <property type="match status" value="1"/>
</dbReference>
<feature type="domain" description="HPt" evidence="17">
    <location>
        <begin position="849"/>
        <end position="940"/>
    </location>
</feature>
<dbReference type="InterPro" id="IPR008207">
    <property type="entry name" value="Sig_transdc_His_kin_Hpt_dom"/>
</dbReference>
<evidence type="ECO:0000259" key="17">
    <source>
        <dbReference type="PROSITE" id="PS50894"/>
    </source>
</evidence>
<evidence type="ECO:0000256" key="7">
    <source>
        <dbReference type="ARBA" id="ARBA00022741"/>
    </source>
</evidence>
<comment type="caution">
    <text evidence="18">The sequence shown here is derived from an EMBL/GenBank/DDBJ whole genome shotgun (WGS) entry which is preliminary data.</text>
</comment>
<feature type="transmembrane region" description="Helical" evidence="14">
    <location>
        <begin position="385"/>
        <end position="404"/>
    </location>
</feature>
<dbReference type="Gene3D" id="2.60.120.260">
    <property type="entry name" value="Galactose-binding domain-like"/>
    <property type="match status" value="1"/>
</dbReference>
<dbReference type="InterPro" id="IPR001789">
    <property type="entry name" value="Sig_transdc_resp-reg_receiver"/>
</dbReference>
<dbReference type="PROSITE" id="PS50894">
    <property type="entry name" value="HPT"/>
    <property type="match status" value="1"/>
</dbReference>
<dbReference type="PRINTS" id="PR00344">
    <property type="entry name" value="BCTRLSENSOR"/>
</dbReference>
<keyword evidence="9 14" id="KW-1133">Transmembrane helix</keyword>
<dbReference type="Gene3D" id="1.10.287.130">
    <property type="match status" value="1"/>
</dbReference>
<evidence type="ECO:0000256" key="8">
    <source>
        <dbReference type="ARBA" id="ARBA00022840"/>
    </source>
</evidence>
<keyword evidence="6 14" id="KW-0812">Transmembrane</keyword>
<evidence type="ECO:0000259" key="15">
    <source>
        <dbReference type="PROSITE" id="PS50109"/>
    </source>
</evidence>
<feature type="transmembrane region" description="Helical" evidence="14">
    <location>
        <begin position="265"/>
        <end position="280"/>
    </location>
</feature>
<dbReference type="Proteomes" id="UP000474175">
    <property type="component" value="Unassembled WGS sequence"/>
</dbReference>
<dbReference type="Pfam" id="PF00072">
    <property type="entry name" value="Response_reg"/>
    <property type="match status" value="1"/>
</dbReference>
<dbReference type="SUPFAM" id="SSF52172">
    <property type="entry name" value="CheY-like"/>
    <property type="match status" value="1"/>
</dbReference>
<feature type="domain" description="Response regulatory" evidence="16">
    <location>
        <begin position="699"/>
        <end position="814"/>
    </location>
</feature>
<dbReference type="CDD" id="cd16922">
    <property type="entry name" value="HATPase_EvgS-ArcB-TorS-like"/>
    <property type="match status" value="1"/>
</dbReference>
<protein>
    <recommendedName>
        <fullName evidence="3">histidine kinase</fullName>
        <ecNumber evidence="3">2.7.13.3</ecNumber>
    </recommendedName>
</protein>
<comment type="subcellular location">
    <subcellularLocation>
        <location evidence="2">Cell membrane</location>
        <topology evidence="2">Multi-pass membrane protein</topology>
    </subcellularLocation>
</comment>
<dbReference type="InterPro" id="IPR011623">
    <property type="entry name" value="7TMR_DISM_rcpt_extracell_dom1"/>
</dbReference>
<feature type="transmembrane region" description="Helical" evidence="14">
    <location>
        <begin position="238"/>
        <end position="258"/>
    </location>
</feature>
<sequence length="955" mass="107084">MHHIQVYPYIRYLWSDLLSQPWMTLITNIAPTHTTPCRRLFVTLTYSFFTILFFSSLLQAQPIKQPLAKQGVLDLRQIDFTSQAIDLRGEWKWYWNELRTPTDPESTFEYTKFPQLWATSNWKKEPLSNQGYATYALTVLLPQRTVPLMLELPDQYTSYRLFVNGSEVTHNGTPATTSFATTPYWSTQLVQVPASADTLKLLLQISNFQHAKGGSAKAIRIGEATRLETELATSRAQALFLGGAVFMTGLFFLGLFSFSRTDRPMLYFGLFCLIYTYRIIGTDHYALHTLFPDLAWSTTIRLEYTSLYLAIAIFLVYTQSLYPQDTHRQIITLMAWVCMVFAITVVVLPPILFTQLMNPFLGLMVAYIGYAFYVYWLAVRQNRPGALYSLISTGILLVIFSLILGEYFGLATPIKIGLFLGYLGFFFFQSLVLSYRFAFALNEARLTEKQFLANMSHEIRTPLNAILGFSSLLETTPLTDEQKEFTSYIGTAGKNLLTIVNDILDIAKIESGMLPLETIPFSVQSLVDSIRTMLQSAASDKKLRLTADIDPTIPPVLLGDPTRLTQILLNLLSNAIKFTKQGSVLIRVEKTKSTNKTVYVRFIVQDTGIGIDTEALPYIFERFRQANDSTTRQYGGTGLGLSIVKSLVQLQGGWVTVSSTPGQGSSFTVEIPYRIAPSSAEQLINKHKSPWDKPGHSLKILVAEDNLMNQKLALGVLNRLGHVAHIAENGQQAVDRLRHESFDLVLMDIQMPIMDGYTATHQIRNTLRSHIPIIAMTAHALASEREQCLQAGMNDFLPKPFQPSELQQLILKYVPSSTVENKIPAPVIPAKSSKETFSIEPLLNSVGGDMEFALELVELFLEQTPLHLTQLRQALAANDPVEIGKIIHTQKAAIKMFGLEDIVQQIQHLETLIRATTPLSDFVPLVTQLIDSLEAELPAIQSFANKAANNPPSGE</sequence>
<dbReference type="PROSITE" id="PS50109">
    <property type="entry name" value="HIS_KIN"/>
    <property type="match status" value="1"/>
</dbReference>
<feature type="modified residue" description="Phosphohistidine" evidence="12">
    <location>
        <position position="888"/>
    </location>
</feature>
<evidence type="ECO:0000256" key="12">
    <source>
        <dbReference type="PROSITE-ProRule" id="PRU00110"/>
    </source>
</evidence>
<feature type="transmembrane region" description="Helical" evidence="14">
    <location>
        <begin position="330"/>
        <end position="353"/>
    </location>
</feature>
<dbReference type="PROSITE" id="PS50110">
    <property type="entry name" value="RESPONSE_REGULATORY"/>
    <property type="match status" value="1"/>
</dbReference>
<dbReference type="AlphaFoldDB" id="A0A6L9L5Y3"/>
<dbReference type="Pfam" id="PF01627">
    <property type="entry name" value="Hpt"/>
    <property type="match status" value="1"/>
</dbReference>
<organism evidence="18 19">
    <name type="scientific">Spirosoma terrae</name>
    <dbReference type="NCBI Taxonomy" id="1968276"/>
    <lineage>
        <taxon>Bacteria</taxon>
        <taxon>Pseudomonadati</taxon>
        <taxon>Bacteroidota</taxon>
        <taxon>Cytophagia</taxon>
        <taxon>Cytophagales</taxon>
        <taxon>Cytophagaceae</taxon>
        <taxon>Spirosoma</taxon>
    </lineage>
</organism>
<feature type="transmembrane region" description="Helical" evidence="14">
    <location>
        <begin position="40"/>
        <end position="58"/>
    </location>
</feature>
<evidence type="ECO:0000256" key="2">
    <source>
        <dbReference type="ARBA" id="ARBA00004651"/>
    </source>
</evidence>
<dbReference type="InterPro" id="IPR036641">
    <property type="entry name" value="HPT_dom_sf"/>
</dbReference>
<evidence type="ECO:0000256" key="6">
    <source>
        <dbReference type="ARBA" id="ARBA00022692"/>
    </source>
</evidence>
<evidence type="ECO:0000259" key="16">
    <source>
        <dbReference type="PROSITE" id="PS50110"/>
    </source>
</evidence>
<dbReference type="Pfam" id="PF02518">
    <property type="entry name" value="HATPase_c"/>
    <property type="match status" value="1"/>
</dbReference>